<dbReference type="GO" id="GO:0032580">
    <property type="term" value="C:Golgi cisterna membrane"/>
    <property type="evidence" value="ECO:0007669"/>
    <property type="project" value="UniProtKB-SubCell"/>
</dbReference>
<dbReference type="Proteomes" id="UP001356427">
    <property type="component" value="Unassembled WGS sequence"/>
</dbReference>
<feature type="region of interest" description="Disordered" evidence="10">
    <location>
        <begin position="412"/>
        <end position="613"/>
    </location>
</feature>
<feature type="compositionally biased region" description="Polar residues" evidence="10">
    <location>
        <begin position="272"/>
        <end position="292"/>
    </location>
</feature>
<organism evidence="12 13">
    <name type="scientific">Coregonus suidteri</name>
    <dbReference type="NCBI Taxonomy" id="861788"/>
    <lineage>
        <taxon>Eukaryota</taxon>
        <taxon>Metazoa</taxon>
        <taxon>Chordata</taxon>
        <taxon>Craniata</taxon>
        <taxon>Vertebrata</taxon>
        <taxon>Euteleostomi</taxon>
        <taxon>Actinopterygii</taxon>
        <taxon>Neopterygii</taxon>
        <taxon>Teleostei</taxon>
        <taxon>Protacanthopterygii</taxon>
        <taxon>Salmoniformes</taxon>
        <taxon>Salmonidae</taxon>
        <taxon>Coregoninae</taxon>
        <taxon>Coregonus</taxon>
    </lineage>
</organism>
<dbReference type="InterPro" id="IPR029044">
    <property type="entry name" value="Nucleotide-diphossugar_trans"/>
</dbReference>
<comment type="catalytic activity">
    <reaction evidence="9">
        <text>an N-acetyl-beta-D-glucosaminyl derivative + UDP-N-acetyl-alpha-D-galactosamine = an N-acetyl-beta-D-galactosaminyl-(1-&gt;4)-N-acetyl-beta-D-glucosaminyl derivative + UDP + H(+)</text>
        <dbReference type="Rhea" id="RHEA:20493"/>
        <dbReference type="ChEBI" id="CHEBI:15378"/>
        <dbReference type="ChEBI" id="CHEBI:58223"/>
        <dbReference type="ChEBI" id="CHEBI:61631"/>
        <dbReference type="ChEBI" id="CHEBI:67138"/>
        <dbReference type="ChEBI" id="CHEBI:138027"/>
        <dbReference type="EC" id="2.4.1.244"/>
    </reaction>
</comment>
<dbReference type="InterPro" id="IPR008428">
    <property type="entry name" value="Chond_GalNAc"/>
</dbReference>
<dbReference type="Gene3D" id="3.90.550.10">
    <property type="entry name" value="Spore Coat Polysaccharide Biosynthesis Protein SpsA, Chain A"/>
    <property type="match status" value="1"/>
</dbReference>
<dbReference type="EMBL" id="JAGTTL010000009">
    <property type="protein sequence ID" value="KAK6318170.1"/>
    <property type="molecule type" value="Genomic_DNA"/>
</dbReference>
<feature type="compositionally biased region" description="Low complexity" evidence="10">
    <location>
        <begin position="486"/>
        <end position="497"/>
    </location>
</feature>
<keyword evidence="3 9" id="KW-0808">Transferase</keyword>
<comment type="function">
    <text evidence="9">Transfers N-acetylgalactosamine (GalNAc) from UDP-GalNAc to N-acetylglucosamine-beta-benzyl with a beta-1,4-linkage to form N,N'-diacetyllactosediamine, GalNAc-beta-1,4-GlcNAc structures in N-linked glycans and probably O-linked glycans.</text>
</comment>
<feature type="compositionally biased region" description="Polar residues" evidence="10">
    <location>
        <begin position="514"/>
        <end position="523"/>
    </location>
</feature>
<dbReference type="Pfam" id="PF07691">
    <property type="entry name" value="PA14"/>
    <property type="match status" value="1"/>
</dbReference>
<keyword evidence="5 9" id="KW-0735">Signal-anchor</keyword>
<dbReference type="SMART" id="SM00758">
    <property type="entry name" value="PA14"/>
    <property type="match status" value="1"/>
</dbReference>
<evidence type="ECO:0000256" key="8">
    <source>
        <dbReference type="ARBA" id="ARBA00023136"/>
    </source>
</evidence>
<dbReference type="AlphaFoldDB" id="A0AAN8QVI9"/>
<sequence length="1150" mass="131335">MVKSFFPLKKLRRSGKHLLFLILLMLGAFAVYHEFVATNAWRSTNSRFSLASEDSLGRRPTQERLFGGDAKEDSEAWRSSYTPQPWRPEYKGQANLHIFEDWCGSSTAQLRKNLHYPLYPHSRTTVKKLAVSPRWTNYGLRIFGYLHPYTDGEFVFAVSSDDNSEFWLSRDNSPLNLQLLAWIGKTGMAWTAPGEFGKYASQTSRPVRLSVQRRYFFEIIHKQNDRGTDHIEVAWQLNQEGLRFTVISSKYISLYSNESALRMSDITHVPQTAASHTRSSSKQPDNQLSNQPAADMLRVDPRDTLYQIPALDSRFLQGVLPDCSYKPSYIIKGFPLLRYQGLQFVHMSYIYPNDYTRLTHMETDNTCFYHDSPLYLDRYGFSRYMRLDEPEGQEGESRARVVGILRRRKAVPEEGLDGEAPPNVGGARKKDHAPPDYGDDYDDYAQRRRRKLFSLPQADRAPTHRHMSDTLTYKKRRRRKRRETNAAAVVEQQAVVQTRATEQDGLEIPPGPGSHTSLQTTPAEQLRLAERPADRPAEQLRPVKSRAGEQKPGGKPADREDMGPADRKQPRPRERPAEQNSAGLKILPAPPKLDQNLTIDRDGPVEGDGLADGYRPEVWLPQLQGRHQHVQQPGPRGRANAAPNPLQDRPSPTVTNWSIRVGRGWRLVNRTLELWSAVTKQLTTRLPEVKPPLIKLDHEETVTRKRVQVLETDIILRAQPQIKSRPKSDYDNTLYGDLPPGVVRGMNRLVEGVDRGGGGERVGEREGEEVGVSESLWGLEGDSEEGDGLSYDSTPPPVFDPEVNWAQTFQVTPVDLQAMRSDWIDLRCNVSGNLLLRPRDALPVVKAFMDKLNHRHHGRFTLVRVLNVERRVDGAQGSRYFLELELRDVNGQYLRLSHYIYALIRHRLSRPRGLPPLHPAPEMFLCNPVGFHWNPTATVHFIVPVKNQARWVQQLIVDMEGLYQTTGDPNFNLIITDYNSTDMDIETTLKASTLHRYQYLKLSGNFERSAGLQAGIDLITNEHSIVFLCDLHIHFPPSIIDSVRKHCVEGHMAFAPIVMRLDCGATPREPRGYWEVNGFGLLGIYKSDLDAAGGMNTHDFTDRWGGEDWELLDRVLQSGLEVERIYMRNFLHHYHSKRGMWNRRTQRSGT</sequence>
<dbReference type="InterPro" id="IPR037524">
    <property type="entry name" value="PA14/GLEYA"/>
</dbReference>
<evidence type="ECO:0000256" key="9">
    <source>
        <dbReference type="RuleBase" id="RU364016"/>
    </source>
</evidence>
<dbReference type="GO" id="GO:0033842">
    <property type="term" value="F:N-acetyl-beta-glucosaminyl-derivative 4-beta-N-acetylgalactosaminyltransferase activity"/>
    <property type="evidence" value="ECO:0007669"/>
    <property type="project" value="UniProtKB-EC"/>
</dbReference>
<feature type="domain" description="PA14" evidence="11">
    <location>
        <begin position="89"/>
        <end position="251"/>
    </location>
</feature>
<evidence type="ECO:0000256" key="1">
    <source>
        <dbReference type="ARBA" id="ARBA00004447"/>
    </source>
</evidence>
<evidence type="ECO:0000256" key="10">
    <source>
        <dbReference type="SAM" id="MobiDB-lite"/>
    </source>
</evidence>
<dbReference type="PROSITE" id="PS51820">
    <property type="entry name" value="PA14"/>
    <property type="match status" value="1"/>
</dbReference>
<gene>
    <name evidence="12" type="ORF">J4Q44_G00114610</name>
</gene>
<dbReference type="PANTHER" id="PTHR12369">
    <property type="entry name" value="CHONDROITIN SYNTHASE"/>
    <property type="match status" value="1"/>
</dbReference>
<name>A0AAN8QVI9_9TELE</name>
<keyword evidence="13" id="KW-1185">Reference proteome</keyword>
<keyword evidence="4" id="KW-0812">Transmembrane</keyword>
<feature type="compositionally biased region" description="Basic and acidic residues" evidence="10">
    <location>
        <begin position="527"/>
        <end position="538"/>
    </location>
</feature>
<dbReference type="SUPFAM" id="SSF53448">
    <property type="entry name" value="Nucleotide-diphospho-sugar transferases"/>
    <property type="match status" value="1"/>
</dbReference>
<keyword evidence="8" id="KW-0472">Membrane</keyword>
<keyword evidence="7 9" id="KW-0333">Golgi apparatus</keyword>
<evidence type="ECO:0000259" key="11">
    <source>
        <dbReference type="PROSITE" id="PS51820"/>
    </source>
</evidence>
<evidence type="ECO:0000256" key="7">
    <source>
        <dbReference type="ARBA" id="ARBA00023034"/>
    </source>
</evidence>
<evidence type="ECO:0000313" key="13">
    <source>
        <dbReference type="Proteomes" id="UP001356427"/>
    </source>
</evidence>
<feature type="region of interest" description="Disordered" evidence="10">
    <location>
        <begin position="272"/>
        <end position="294"/>
    </location>
</feature>
<comment type="similarity">
    <text evidence="2 9">Belongs to the chondroitin N-acetylgalactosaminyltransferase family.</text>
</comment>
<proteinExistence type="inferred from homology"/>
<reference evidence="12 13" key="1">
    <citation type="submission" date="2021-04" db="EMBL/GenBank/DDBJ databases">
        <authorList>
            <person name="De Guttry C."/>
            <person name="Zahm M."/>
            <person name="Klopp C."/>
            <person name="Cabau C."/>
            <person name="Louis A."/>
            <person name="Berthelot C."/>
            <person name="Parey E."/>
            <person name="Roest Crollius H."/>
            <person name="Montfort J."/>
            <person name="Robinson-Rechavi M."/>
            <person name="Bucao C."/>
            <person name="Bouchez O."/>
            <person name="Gislard M."/>
            <person name="Lluch J."/>
            <person name="Milhes M."/>
            <person name="Lampietro C."/>
            <person name="Lopez Roques C."/>
            <person name="Donnadieu C."/>
            <person name="Braasch I."/>
            <person name="Desvignes T."/>
            <person name="Postlethwait J."/>
            <person name="Bobe J."/>
            <person name="Wedekind C."/>
            <person name="Guiguen Y."/>
        </authorList>
    </citation>
    <scope>NUCLEOTIDE SEQUENCE [LARGE SCALE GENOMIC DNA]</scope>
    <source>
        <strain evidence="12">Cs_M1</strain>
        <tissue evidence="12">Blood</tissue>
    </source>
</reference>
<dbReference type="InterPro" id="IPR011658">
    <property type="entry name" value="PA14_dom"/>
</dbReference>
<dbReference type="InterPro" id="IPR051227">
    <property type="entry name" value="CS_glycosyltransferase"/>
</dbReference>
<evidence type="ECO:0000256" key="6">
    <source>
        <dbReference type="ARBA" id="ARBA00022989"/>
    </source>
</evidence>
<dbReference type="Pfam" id="PF05679">
    <property type="entry name" value="CHGN"/>
    <property type="match status" value="1"/>
</dbReference>
<evidence type="ECO:0000256" key="4">
    <source>
        <dbReference type="ARBA" id="ARBA00022692"/>
    </source>
</evidence>
<dbReference type="EC" id="2.4.1.244" evidence="9"/>
<evidence type="ECO:0000313" key="12">
    <source>
        <dbReference type="EMBL" id="KAK6318170.1"/>
    </source>
</evidence>
<keyword evidence="6" id="KW-1133">Transmembrane helix</keyword>
<comment type="caution">
    <text evidence="12">The sequence shown here is derived from an EMBL/GenBank/DDBJ whole genome shotgun (WGS) entry which is preliminary data.</text>
</comment>
<evidence type="ECO:0000256" key="5">
    <source>
        <dbReference type="ARBA" id="ARBA00022968"/>
    </source>
</evidence>
<feature type="compositionally biased region" description="Basic and acidic residues" evidence="10">
    <location>
        <begin position="556"/>
        <end position="577"/>
    </location>
</feature>
<comment type="subcellular location">
    <subcellularLocation>
        <location evidence="1 9">Golgi apparatus</location>
        <location evidence="1 9">Golgi stack membrane</location>
        <topology evidence="1 9">Single-pass type II membrane protein</topology>
    </subcellularLocation>
</comment>
<feature type="compositionally biased region" description="Basic residues" evidence="10">
    <location>
        <begin position="473"/>
        <end position="482"/>
    </location>
</feature>
<feature type="region of interest" description="Disordered" evidence="10">
    <location>
        <begin position="626"/>
        <end position="655"/>
    </location>
</feature>
<evidence type="ECO:0000256" key="2">
    <source>
        <dbReference type="ARBA" id="ARBA00009239"/>
    </source>
</evidence>
<evidence type="ECO:0000256" key="3">
    <source>
        <dbReference type="ARBA" id="ARBA00022679"/>
    </source>
</evidence>
<accession>A0AAN8QVI9</accession>
<dbReference type="PANTHER" id="PTHR12369:SF15">
    <property type="entry name" value="BETA-1,4-N-ACETYLGALACTOSAMINYLTRANSFERASE 3"/>
    <property type="match status" value="1"/>
</dbReference>
<protein>
    <recommendedName>
        <fullName evidence="9">Beta-1,4-N-acetylgalactosaminyltransferase</fullName>
        <ecNumber evidence="9">2.4.1.244</ecNumber>
    </recommendedName>
</protein>